<reference evidence="4 5" key="1">
    <citation type="submission" date="2017-07" db="EMBL/GenBank/DDBJ databases">
        <title>Leptospira spp. isolated from tropical soils.</title>
        <authorList>
            <person name="Thibeaux R."/>
            <person name="Iraola G."/>
            <person name="Ferres I."/>
            <person name="Bierque E."/>
            <person name="Girault D."/>
            <person name="Soupe-Gilbert M.-E."/>
            <person name="Picardeau M."/>
            <person name="Goarant C."/>
        </authorList>
    </citation>
    <scope>NUCLEOTIDE SEQUENCE [LARGE SCALE GENOMIC DNA]</scope>
    <source>
        <strain evidence="3 5">FH1-B-B1</strain>
        <strain evidence="2 4">FH1-B-C1</strain>
    </source>
</reference>
<dbReference type="OrthoDB" id="344570at2"/>
<evidence type="ECO:0000313" key="5">
    <source>
        <dbReference type="Proteomes" id="UP000231990"/>
    </source>
</evidence>
<evidence type="ECO:0000313" key="3">
    <source>
        <dbReference type="EMBL" id="PJZ75206.1"/>
    </source>
</evidence>
<keyword evidence="1" id="KW-1133">Transmembrane helix</keyword>
<organism evidence="3 5">
    <name type="scientific">Leptospira perolatii</name>
    <dbReference type="NCBI Taxonomy" id="2023191"/>
    <lineage>
        <taxon>Bacteria</taxon>
        <taxon>Pseudomonadati</taxon>
        <taxon>Spirochaetota</taxon>
        <taxon>Spirochaetia</taxon>
        <taxon>Leptospirales</taxon>
        <taxon>Leptospiraceae</taxon>
        <taxon>Leptospira</taxon>
    </lineage>
</organism>
<dbReference type="Proteomes" id="UP000231962">
    <property type="component" value="Unassembled WGS sequence"/>
</dbReference>
<evidence type="ECO:0000313" key="2">
    <source>
        <dbReference type="EMBL" id="PJZ71591.1"/>
    </source>
</evidence>
<comment type="caution">
    <text evidence="3">The sequence shown here is derived from an EMBL/GenBank/DDBJ whole genome shotgun (WGS) entry which is preliminary data.</text>
</comment>
<name>A0A2M9ZT19_9LEPT</name>
<proteinExistence type="predicted"/>
<feature type="transmembrane region" description="Helical" evidence="1">
    <location>
        <begin position="12"/>
        <end position="29"/>
    </location>
</feature>
<keyword evidence="1" id="KW-0472">Membrane</keyword>
<dbReference type="EMBL" id="NPDY01000001">
    <property type="protein sequence ID" value="PJZ71591.1"/>
    <property type="molecule type" value="Genomic_DNA"/>
</dbReference>
<accession>A0A2M9ZT19</accession>
<protein>
    <submittedName>
        <fullName evidence="3">Uncharacterized protein</fullName>
    </submittedName>
</protein>
<dbReference type="AlphaFoldDB" id="A0A2M9ZT19"/>
<dbReference type="EMBL" id="NPDZ01000001">
    <property type="protein sequence ID" value="PJZ75206.1"/>
    <property type="molecule type" value="Genomic_DNA"/>
</dbReference>
<gene>
    <name evidence="2" type="ORF">CH360_02165</name>
    <name evidence="3" type="ORF">CH373_02165</name>
</gene>
<keyword evidence="1" id="KW-0812">Transmembrane</keyword>
<sequence length="207" mass="23843">MDHSPILRSYSATWGCIFIVFLILFSYGCKQSPKESALEILQKQSIPEPERIREAAEALFGERLKDMEVVPGSDSSKYEIYLAFGGTSALTFLESDQYAARMRLELALQTFRFLQVLEGYPIGKFRMSLVKPYFVKNSEEDRGVEEFEVFRFRADGEQLRALPGFKDVDAFSADRYDAPKPEVINVLFKIVQNWQVELDLFPRVQVK</sequence>
<evidence type="ECO:0000256" key="1">
    <source>
        <dbReference type="SAM" id="Phobius"/>
    </source>
</evidence>
<keyword evidence="4" id="KW-1185">Reference proteome</keyword>
<evidence type="ECO:0000313" key="4">
    <source>
        <dbReference type="Proteomes" id="UP000231962"/>
    </source>
</evidence>
<dbReference type="Proteomes" id="UP000231990">
    <property type="component" value="Unassembled WGS sequence"/>
</dbReference>